<dbReference type="AlphaFoldDB" id="A0ABD3QIV2"/>
<sequence length="542" mass="61078">MDHQRVDSIAKEFAEFVRFESSWVKRGSSPVVHLHQYALEQLVESNMGTEITAYAQRLGDSSDESLENAAVCQLSGSSSFRLLQGAVQHFHETFSEECTGNREKNAQNKKPKIPESSKSAPTSFSLFDMLDQQKEAFVLPPRITATMVIEAHRREAEGTPDFQNDHQNIDDYEEYKSALELLEKADDIEDLSPDPQTWEQVRQILYGGLNPSLKDKSSIREQARFLKVHESLHDICRRGNGGASYKTQCWDLAQNLVGSILSFSQDFIKKLDEFEKDVPCLRQYMDFYWDTVSCLLTSLSHLALDYITSCVGDEKEIERMMLGICFMMTHDIVACTTASIEPLTGWFEVWARFIPPKRMLTIVQCSGLGGVVLQRCYQRGKCTSAKMLVNALNDCNANGEHTSLYDAEKAICLQSLSILRVILYSCGSSSSVVTMISAQFTIVLKSPNENVREDSISSFLTDNGVSCIESVHELLNRTECDNDNLTKQALAELPTALEVVFKAFRDTRAANELKAIPYIEWICRSSLEIYSGLKNETHKYSA</sequence>
<accession>A0ABD3QIV2</accession>
<dbReference type="Proteomes" id="UP001516023">
    <property type="component" value="Unassembled WGS sequence"/>
</dbReference>
<feature type="region of interest" description="Disordered" evidence="1">
    <location>
        <begin position="94"/>
        <end position="120"/>
    </location>
</feature>
<proteinExistence type="predicted"/>
<evidence type="ECO:0000256" key="1">
    <source>
        <dbReference type="SAM" id="MobiDB-lite"/>
    </source>
</evidence>
<organism evidence="2 3">
    <name type="scientific">Cyclotella cryptica</name>
    <dbReference type="NCBI Taxonomy" id="29204"/>
    <lineage>
        <taxon>Eukaryota</taxon>
        <taxon>Sar</taxon>
        <taxon>Stramenopiles</taxon>
        <taxon>Ochrophyta</taxon>
        <taxon>Bacillariophyta</taxon>
        <taxon>Coscinodiscophyceae</taxon>
        <taxon>Thalassiosirophycidae</taxon>
        <taxon>Stephanodiscales</taxon>
        <taxon>Stephanodiscaceae</taxon>
        <taxon>Cyclotella</taxon>
    </lineage>
</organism>
<dbReference type="EMBL" id="JABMIG020000033">
    <property type="protein sequence ID" value="KAL3800373.1"/>
    <property type="molecule type" value="Genomic_DNA"/>
</dbReference>
<reference evidence="2 3" key="1">
    <citation type="journal article" date="2020" name="G3 (Bethesda)">
        <title>Improved Reference Genome for Cyclotella cryptica CCMP332, a Model for Cell Wall Morphogenesis, Salinity Adaptation, and Lipid Production in Diatoms (Bacillariophyta).</title>
        <authorList>
            <person name="Roberts W.R."/>
            <person name="Downey K.M."/>
            <person name="Ruck E.C."/>
            <person name="Traller J.C."/>
            <person name="Alverson A.J."/>
        </authorList>
    </citation>
    <scope>NUCLEOTIDE SEQUENCE [LARGE SCALE GENOMIC DNA]</scope>
    <source>
        <strain evidence="2 3">CCMP332</strain>
    </source>
</reference>
<gene>
    <name evidence="2" type="ORF">HJC23_003669</name>
</gene>
<evidence type="ECO:0000313" key="2">
    <source>
        <dbReference type="EMBL" id="KAL3800373.1"/>
    </source>
</evidence>
<evidence type="ECO:0000313" key="3">
    <source>
        <dbReference type="Proteomes" id="UP001516023"/>
    </source>
</evidence>
<feature type="compositionally biased region" description="Basic and acidic residues" evidence="1">
    <location>
        <begin position="94"/>
        <end position="106"/>
    </location>
</feature>
<protein>
    <submittedName>
        <fullName evidence="2">Uncharacterized protein</fullName>
    </submittedName>
</protein>
<comment type="caution">
    <text evidence="2">The sequence shown here is derived from an EMBL/GenBank/DDBJ whole genome shotgun (WGS) entry which is preliminary data.</text>
</comment>
<keyword evidence="3" id="KW-1185">Reference proteome</keyword>
<name>A0ABD3QIV2_9STRA</name>